<dbReference type="AlphaFoldDB" id="A0A835LDK6"/>
<keyword evidence="1" id="KW-0472">Membrane</keyword>
<proteinExistence type="predicted"/>
<comment type="caution">
    <text evidence="2">The sequence shown here is derived from an EMBL/GenBank/DDBJ whole genome shotgun (WGS) entry which is preliminary data.</text>
</comment>
<evidence type="ECO:0000256" key="1">
    <source>
        <dbReference type="SAM" id="Phobius"/>
    </source>
</evidence>
<feature type="transmembrane region" description="Helical" evidence="1">
    <location>
        <begin position="93"/>
        <end position="120"/>
    </location>
</feature>
<feature type="transmembrane region" description="Helical" evidence="1">
    <location>
        <begin position="126"/>
        <end position="143"/>
    </location>
</feature>
<gene>
    <name evidence="2" type="ORF">HW555_003069</name>
</gene>
<organism evidence="2 3">
    <name type="scientific">Spodoptera exigua</name>
    <name type="common">Beet armyworm</name>
    <name type="synonym">Noctua fulgens</name>
    <dbReference type="NCBI Taxonomy" id="7107"/>
    <lineage>
        <taxon>Eukaryota</taxon>
        <taxon>Metazoa</taxon>
        <taxon>Ecdysozoa</taxon>
        <taxon>Arthropoda</taxon>
        <taxon>Hexapoda</taxon>
        <taxon>Insecta</taxon>
        <taxon>Pterygota</taxon>
        <taxon>Neoptera</taxon>
        <taxon>Endopterygota</taxon>
        <taxon>Lepidoptera</taxon>
        <taxon>Glossata</taxon>
        <taxon>Ditrysia</taxon>
        <taxon>Noctuoidea</taxon>
        <taxon>Noctuidae</taxon>
        <taxon>Amphipyrinae</taxon>
        <taxon>Spodoptera</taxon>
    </lineage>
</organism>
<keyword evidence="1" id="KW-0812">Transmembrane</keyword>
<dbReference type="Proteomes" id="UP000648187">
    <property type="component" value="Unassembled WGS sequence"/>
</dbReference>
<feature type="transmembrane region" description="Helical" evidence="1">
    <location>
        <begin position="61"/>
        <end position="81"/>
    </location>
</feature>
<name>A0A835LDK6_SPOEX</name>
<protein>
    <recommendedName>
        <fullName evidence="4">Transmembrane protein</fullName>
    </recommendedName>
</protein>
<accession>A0A835LDK6</accession>
<keyword evidence="3" id="KW-1185">Reference proteome</keyword>
<evidence type="ECO:0000313" key="2">
    <source>
        <dbReference type="EMBL" id="KAF9420721.1"/>
    </source>
</evidence>
<keyword evidence="1" id="KW-1133">Transmembrane helix</keyword>
<evidence type="ECO:0000313" key="3">
    <source>
        <dbReference type="Proteomes" id="UP000648187"/>
    </source>
</evidence>
<dbReference type="EMBL" id="JACKWZ010000029">
    <property type="protein sequence ID" value="KAF9420721.1"/>
    <property type="molecule type" value="Genomic_DNA"/>
</dbReference>
<sequence length="146" mass="16578">MWLKKIAPKSFLGKFTLQKGSLIIGIITLIISLICVLSFAVEILYYKDCKTCTDLVMHNAYSFSIHAVIYCIFMIFINIWFIWGVKNEKSSVVLSWVVVTGLWWAQSLVLVIVLLCMYITDTSIAWMAALLGAIVAYSKYTIFDSI</sequence>
<feature type="transmembrane region" description="Helical" evidence="1">
    <location>
        <begin position="21"/>
        <end position="41"/>
    </location>
</feature>
<reference evidence="2" key="1">
    <citation type="submission" date="2020-08" db="EMBL/GenBank/DDBJ databases">
        <title>Spodoptera exigua strain:BAW_Kor-Di-RS1 Genome sequencing and assembly.</title>
        <authorList>
            <person name="Kim J."/>
            <person name="Nam H.Y."/>
            <person name="Kwon M."/>
            <person name="Choi J.H."/>
            <person name="Cho S.R."/>
            <person name="Kim G.-H."/>
        </authorList>
    </citation>
    <scope>NUCLEOTIDE SEQUENCE</scope>
    <source>
        <strain evidence="2">BAW_Kor-Di-RS1</strain>
        <tissue evidence="2">Whole-body</tissue>
    </source>
</reference>
<evidence type="ECO:0008006" key="4">
    <source>
        <dbReference type="Google" id="ProtNLM"/>
    </source>
</evidence>